<keyword evidence="3" id="KW-1185">Reference proteome</keyword>
<dbReference type="OrthoDB" id="8914059at2"/>
<proteinExistence type="predicted"/>
<dbReference type="STRING" id="413882.AAW51_2163"/>
<evidence type="ECO:0000313" key="2">
    <source>
        <dbReference type="EMBL" id="AKJ28854.1"/>
    </source>
</evidence>
<dbReference type="KEGG" id="pbh:AAW51_2163"/>
<sequence length="133" mass="14235">MIPIPWTSPRFWLAIGLAAALAVSHGWAYHRGGASVQAKWDRAELERERELSEARSEQQRLAARAAARFEASREAIRQQLATTQEALQDALDQPVPVCPRTVGDAVVPGALGVRLNAIDEAGATGAAAGELAR</sequence>
<feature type="coiled-coil region" evidence="1">
    <location>
        <begin position="42"/>
        <end position="93"/>
    </location>
</feature>
<gene>
    <name evidence="2" type="ORF">AAW51_2163</name>
</gene>
<accession>A0A0G3BHE7</accession>
<evidence type="ECO:0000256" key="1">
    <source>
        <dbReference type="SAM" id="Coils"/>
    </source>
</evidence>
<name>A0A0G3BHE7_9BURK</name>
<dbReference type="AlphaFoldDB" id="A0A0G3BHE7"/>
<dbReference type="Proteomes" id="UP000035352">
    <property type="component" value="Chromosome"/>
</dbReference>
<protein>
    <submittedName>
        <fullName evidence="2">Uncharacterized protein</fullName>
    </submittedName>
</protein>
<reference evidence="2 3" key="1">
    <citation type="submission" date="2015-05" db="EMBL/GenBank/DDBJ databases">
        <authorList>
            <person name="Tang B."/>
            <person name="Yu Y."/>
        </authorList>
    </citation>
    <scope>NUCLEOTIDE SEQUENCE [LARGE SCALE GENOMIC DNA]</scope>
    <source>
        <strain evidence="2 3">DSM 7029</strain>
    </source>
</reference>
<dbReference type="EMBL" id="CP011371">
    <property type="protein sequence ID" value="AKJ28854.1"/>
    <property type="molecule type" value="Genomic_DNA"/>
</dbReference>
<organism evidence="2 3">
    <name type="scientific">Caldimonas brevitalea</name>
    <dbReference type="NCBI Taxonomy" id="413882"/>
    <lineage>
        <taxon>Bacteria</taxon>
        <taxon>Pseudomonadati</taxon>
        <taxon>Pseudomonadota</taxon>
        <taxon>Betaproteobacteria</taxon>
        <taxon>Burkholderiales</taxon>
        <taxon>Sphaerotilaceae</taxon>
        <taxon>Caldimonas</taxon>
    </lineage>
</organism>
<dbReference type="RefSeq" id="WP_047194628.1">
    <property type="nucleotide sequence ID" value="NZ_CP011371.1"/>
</dbReference>
<evidence type="ECO:0000313" key="3">
    <source>
        <dbReference type="Proteomes" id="UP000035352"/>
    </source>
</evidence>
<keyword evidence="1" id="KW-0175">Coiled coil</keyword>